<dbReference type="PATRIC" id="fig|1288963.3.peg.2391"/>
<protein>
    <submittedName>
        <fullName evidence="5">Glycoprotein gp2</fullName>
    </submittedName>
</protein>
<organism evidence="5 6">
    <name type="scientific">Lunatimonas lonarensis</name>
    <dbReference type="NCBI Taxonomy" id="1232681"/>
    <lineage>
        <taxon>Bacteria</taxon>
        <taxon>Pseudomonadati</taxon>
        <taxon>Bacteroidota</taxon>
        <taxon>Cytophagia</taxon>
        <taxon>Cytophagales</taxon>
        <taxon>Cyclobacteriaceae</taxon>
    </lineage>
</organism>
<keyword evidence="1" id="KW-0719">Serine esterase</keyword>
<dbReference type="OrthoDB" id="9809261at2"/>
<evidence type="ECO:0000256" key="3">
    <source>
        <dbReference type="ARBA" id="ARBA00022801"/>
    </source>
</evidence>
<evidence type="ECO:0000256" key="2">
    <source>
        <dbReference type="ARBA" id="ARBA00022729"/>
    </source>
</evidence>
<dbReference type="STRING" id="1232681.ADIS_2398"/>
<dbReference type="Gene3D" id="3.40.50.1820">
    <property type="entry name" value="alpha/beta hydrolase"/>
    <property type="match status" value="1"/>
</dbReference>
<reference evidence="5 6" key="1">
    <citation type="submission" date="2013-02" db="EMBL/GenBank/DDBJ databases">
        <title>A novel strain isolated from Lonar lake, Maharashtra, India.</title>
        <authorList>
            <person name="Singh A."/>
        </authorList>
    </citation>
    <scope>NUCLEOTIDE SEQUENCE [LARGE SCALE GENOMIC DNA]</scope>
    <source>
        <strain evidence="5 6">AK24</strain>
    </source>
</reference>
<evidence type="ECO:0000259" key="4">
    <source>
        <dbReference type="Pfam" id="PF22244"/>
    </source>
</evidence>
<dbReference type="AlphaFoldDB" id="R7ZST9"/>
<keyword evidence="3" id="KW-0378">Hydrolase</keyword>
<proteinExistence type="predicted"/>
<feature type="domain" description="4-O-methyl-glucuronoyl methylesterase-like" evidence="4">
    <location>
        <begin position="216"/>
        <end position="365"/>
    </location>
</feature>
<sequence>MVAFFAPLAAGFSQNFIPNYEEDKVLSYTLPDPLLFEDGSKVGSVDDWKRRKAELFRIFEKEMFGIAPVWDGRMQAVALSTDENALGGKAVQREVKLTLSRNGNQVDLVVLIILPKDTPKAPVFVGLNFYGNHTLSLDPAVLVTENWIRNNADMGYEDNRASDSNRGRRMRNWPVEEMVARGYGLATLYYGDIDPDYDDGFQNGVHALYPEHVRNEFSWGSISAWAWGLSRVVDFLEGLEAVDADRLAVVGHSRLGKAALWAAAMDSRFTMAISNNSGCGGAAISRRRFGETIARINSSFPHWFNKRFHRYNDKEHELPVDQHQLISILAPNPVYIASGAEDLWADPKGEFLAAVAATPVYNLLGKEGMPTAVFPPVDHPVMGTLGYHVRTGGHGMLYYDWMQYLDFADRHWKK</sequence>
<evidence type="ECO:0000256" key="1">
    <source>
        <dbReference type="ARBA" id="ARBA00022487"/>
    </source>
</evidence>
<dbReference type="Proteomes" id="UP000013909">
    <property type="component" value="Unassembled WGS sequence"/>
</dbReference>
<evidence type="ECO:0000313" key="5">
    <source>
        <dbReference type="EMBL" id="EON77088.1"/>
    </source>
</evidence>
<name>R7ZST9_9BACT</name>
<accession>R7ZST9</accession>
<dbReference type="InterPro" id="IPR029058">
    <property type="entry name" value="AB_hydrolase_fold"/>
</dbReference>
<keyword evidence="6" id="KW-1185">Reference proteome</keyword>
<comment type="caution">
    <text evidence="5">The sequence shown here is derived from an EMBL/GenBank/DDBJ whole genome shotgun (WGS) entry which is preliminary data.</text>
</comment>
<gene>
    <name evidence="5" type="ORF">ADIS_2398</name>
</gene>
<dbReference type="Pfam" id="PF22244">
    <property type="entry name" value="GCE_fung"/>
    <property type="match status" value="1"/>
</dbReference>
<evidence type="ECO:0000313" key="6">
    <source>
        <dbReference type="Proteomes" id="UP000013909"/>
    </source>
</evidence>
<dbReference type="SUPFAM" id="SSF53474">
    <property type="entry name" value="alpha/beta-Hydrolases"/>
    <property type="match status" value="1"/>
</dbReference>
<dbReference type="EMBL" id="AQHR01000066">
    <property type="protein sequence ID" value="EON77088.1"/>
    <property type="molecule type" value="Genomic_DNA"/>
</dbReference>
<keyword evidence="2" id="KW-0732">Signal</keyword>
<dbReference type="GO" id="GO:0052689">
    <property type="term" value="F:carboxylic ester hydrolase activity"/>
    <property type="evidence" value="ECO:0007669"/>
    <property type="project" value="UniProtKB-KW"/>
</dbReference>
<dbReference type="InterPro" id="IPR054579">
    <property type="entry name" value="GCE-like_dom"/>
</dbReference>